<gene>
    <name evidence="1" type="ORF">M513_06122</name>
    <name evidence="2" type="ORF">M514_06122</name>
</gene>
<keyword evidence="3" id="KW-1185">Reference proteome</keyword>
<evidence type="ECO:0000313" key="1">
    <source>
        <dbReference type="EMBL" id="KFD53006.1"/>
    </source>
</evidence>
<protein>
    <submittedName>
        <fullName evidence="2">Uncharacterized protein</fullName>
    </submittedName>
</protein>
<dbReference type="EMBL" id="KL367492">
    <property type="protein sequence ID" value="KFD69861.1"/>
    <property type="molecule type" value="Genomic_DNA"/>
</dbReference>
<dbReference type="AlphaFoldDB" id="A0A085NK65"/>
<sequence>MGPLADHHFLGVAERGGKINFLDAIFSSLMQTRGSESQDQAFLFSWQVVCIVQDTSWFHWSLNQETLTDDSANTRLVRRAGG</sequence>
<reference evidence="2 3" key="1">
    <citation type="journal article" date="2014" name="Nat. Genet.">
        <title>Genome and transcriptome of the porcine whipworm Trichuris suis.</title>
        <authorList>
            <person name="Jex A.R."/>
            <person name="Nejsum P."/>
            <person name="Schwarz E.M."/>
            <person name="Hu L."/>
            <person name="Young N.D."/>
            <person name="Hall R.S."/>
            <person name="Korhonen P.K."/>
            <person name="Liao S."/>
            <person name="Thamsborg S."/>
            <person name="Xia J."/>
            <person name="Xu P."/>
            <person name="Wang S."/>
            <person name="Scheerlinck J.P."/>
            <person name="Hofmann A."/>
            <person name="Sternberg P.W."/>
            <person name="Wang J."/>
            <person name="Gasser R.B."/>
        </authorList>
    </citation>
    <scope>NUCLEOTIDE SEQUENCE [LARGE SCALE GENOMIC DNA]</scope>
    <source>
        <strain evidence="2">DCEP-RM93F</strain>
        <strain evidence="1">DCEP-RM93M</strain>
    </source>
</reference>
<dbReference type="Proteomes" id="UP000030764">
    <property type="component" value="Unassembled WGS sequence"/>
</dbReference>
<accession>A0A085NK65</accession>
<proteinExistence type="predicted"/>
<organism evidence="2">
    <name type="scientific">Trichuris suis</name>
    <name type="common">pig whipworm</name>
    <dbReference type="NCBI Taxonomy" id="68888"/>
    <lineage>
        <taxon>Eukaryota</taxon>
        <taxon>Metazoa</taxon>
        <taxon>Ecdysozoa</taxon>
        <taxon>Nematoda</taxon>
        <taxon>Enoplea</taxon>
        <taxon>Dorylaimia</taxon>
        <taxon>Trichinellida</taxon>
        <taxon>Trichuridae</taxon>
        <taxon>Trichuris</taxon>
    </lineage>
</organism>
<dbReference type="Proteomes" id="UP000030758">
    <property type="component" value="Unassembled WGS sequence"/>
</dbReference>
<evidence type="ECO:0000313" key="2">
    <source>
        <dbReference type="EMBL" id="KFD69861.1"/>
    </source>
</evidence>
<evidence type="ECO:0000313" key="3">
    <source>
        <dbReference type="Proteomes" id="UP000030764"/>
    </source>
</evidence>
<name>A0A085NK65_9BILA</name>
<dbReference type="EMBL" id="KL363221">
    <property type="protein sequence ID" value="KFD53006.1"/>
    <property type="molecule type" value="Genomic_DNA"/>
</dbReference>